<dbReference type="NCBIfam" id="NF002782">
    <property type="entry name" value="PRK02901.1"/>
    <property type="match status" value="1"/>
</dbReference>
<dbReference type="EC" id="4.2.1.113" evidence="3"/>
<dbReference type="PANTHER" id="PTHR48073">
    <property type="entry name" value="O-SUCCINYLBENZOATE SYNTHASE-RELATED"/>
    <property type="match status" value="1"/>
</dbReference>
<name>A0ABU1T1N8_9ACTO</name>
<dbReference type="GO" id="GO:0043748">
    <property type="term" value="F:O-succinylbenzoate synthase activity"/>
    <property type="evidence" value="ECO:0007669"/>
    <property type="project" value="UniProtKB-EC"/>
</dbReference>
<accession>A0ABU1T1N8</accession>
<dbReference type="InterPro" id="IPR013342">
    <property type="entry name" value="Mandelate_racemase_C"/>
</dbReference>
<dbReference type="SFLD" id="SFLDF00009">
    <property type="entry name" value="o-succinylbenzoate_synthase"/>
    <property type="match status" value="1"/>
</dbReference>
<organism evidence="3 4">
    <name type="scientific">Arcanobacterium hippocoleae</name>
    <dbReference type="NCBI Taxonomy" id="149017"/>
    <lineage>
        <taxon>Bacteria</taxon>
        <taxon>Bacillati</taxon>
        <taxon>Actinomycetota</taxon>
        <taxon>Actinomycetes</taxon>
        <taxon>Actinomycetales</taxon>
        <taxon>Actinomycetaceae</taxon>
        <taxon>Arcanobacterium</taxon>
    </lineage>
</organism>
<dbReference type="SFLD" id="SFLDG00180">
    <property type="entry name" value="muconate_cycloisomerase"/>
    <property type="match status" value="1"/>
</dbReference>
<dbReference type="InterPro" id="IPR029065">
    <property type="entry name" value="Enolase_C-like"/>
</dbReference>
<keyword evidence="1" id="KW-0479">Metal-binding</keyword>
<keyword evidence="4" id="KW-1185">Reference proteome</keyword>
<dbReference type="Gene3D" id="3.20.20.120">
    <property type="entry name" value="Enolase-like C-terminal domain"/>
    <property type="match status" value="1"/>
</dbReference>
<gene>
    <name evidence="3" type="ORF">J2S36_000834</name>
</gene>
<feature type="domain" description="Mandelate racemase/muconate lactonizing enzyme C-terminal" evidence="2">
    <location>
        <begin position="97"/>
        <end position="195"/>
    </location>
</feature>
<evidence type="ECO:0000259" key="2">
    <source>
        <dbReference type="SMART" id="SM00922"/>
    </source>
</evidence>
<dbReference type="CDD" id="cd03320">
    <property type="entry name" value="OSBS"/>
    <property type="match status" value="1"/>
</dbReference>
<dbReference type="SMART" id="SM00922">
    <property type="entry name" value="MR_MLE"/>
    <property type="match status" value="1"/>
</dbReference>
<comment type="caution">
    <text evidence="3">The sequence shown here is derived from an EMBL/GenBank/DDBJ whole genome shotgun (WGS) entry which is preliminary data.</text>
</comment>
<reference evidence="3 4" key="1">
    <citation type="submission" date="2023-07" db="EMBL/GenBank/DDBJ databases">
        <title>Sequencing the genomes of 1000 actinobacteria strains.</title>
        <authorList>
            <person name="Klenk H.-P."/>
        </authorList>
    </citation>
    <scope>NUCLEOTIDE SEQUENCE [LARGE SCALE GENOMIC DNA]</scope>
    <source>
        <strain evidence="3 4">DSM 15539</strain>
    </source>
</reference>
<dbReference type="InterPro" id="IPR036849">
    <property type="entry name" value="Enolase-like_C_sf"/>
</dbReference>
<dbReference type="SFLD" id="SFLDS00001">
    <property type="entry name" value="Enolase"/>
    <property type="match status" value="1"/>
</dbReference>
<evidence type="ECO:0000313" key="4">
    <source>
        <dbReference type="Proteomes" id="UP001266099"/>
    </source>
</evidence>
<dbReference type="RefSeq" id="WP_309955868.1">
    <property type="nucleotide sequence ID" value="NZ_JAVDUJ010000001.1"/>
</dbReference>
<proteinExistence type="predicted"/>
<evidence type="ECO:0000313" key="3">
    <source>
        <dbReference type="EMBL" id="MDR6939291.1"/>
    </source>
</evidence>
<dbReference type="SUPFAM" id="SSF51604">
    <property type="entry name" value="Enolase C-terminal domain-like"/>
    <property type="match status" value="1"/>
</dbReference>
<sequence length="379" mass="41847">MSKAGFMPSVFRALRAESGQIKAYIFELPMRVKFRGITMREGVLLQGPAGWAEFSPFWDYRTAESARWLMGGLDSVLRGYPLSAQQRREIPINATVPAVPAPQAAEIAQALGAHTAKVKVAEPGQTIQDDLSRLAAVRAALGAKANIRIDVNGKWDLRTACDNLPKYDRAARGLEYAEQPCADVADLARLRKRIPSVQIAADESLRRAENPLLVRDLAAADVVVVKNQPLLGVRAALELVTELDLPAVVSSALESSVGLVSGLYLAAALPDLRYACGLGTAKLFHIDVSSQALLARAGVLPVRKVDPDFLLDAYHRDGYCMAELKNGESRRQEVSAPRAETFFKWEKRLHETWEFCQAQGWLHEKLLVQLIRPQYLREI</sequence>
<dbReference type="Pfam" id="PF18374">
    <property type="entry name" value="Enolase_like_N"/>
    <property type="match status" value="1"/>
</dbReference>
<dbReference type="Pfam" id="PF13378">
    <property type="entry name" value="MR_MLE_C"/>
    <property type="match status" value="1"/>
</dbReference>
<dbReference type="Proteomes" id="UP001266099">
    <property type="component" value="Unassembled WGS sequence"/>
</dbReference>
<protein>
    <submittedName>
        <fullName evidence="3">O-succinylbenzoate synthase</fullName>
        <ecNumber evidence="3">4.2.1.113</ecNumber>
    </submittedName>
</protein>
<dbReference type="EMBL" id="JAVDUJ010000001">
    <property type="protein sequence ID" value="MDR6939291.1"/>
    <property type="molecule type" value="Genomic_DNA"/>
</dbReference>
<keyword evidence="3" id="KW-0456">Lyase</keyword>
<dbReference type="PANTHER" id="PTHR48073:SF2">
    <property type="entry name" value="O-SUCCINYLBENZOATE SYNTHASE"/>
    <property type="match status" value="1"/>
</dbReference>
<evidence type="ECO:0000256" key="1">
    <source>
        <dbReference type="ARBA" id="ARBA00022723"/>
    </source>
</evidence>